<dbReference type="EMBL" id="AP021876">
    <property type="protein sequence ID" value="BBO81654.1"/>
    <property type="molecule type" value="Genomic_DNA"/>
</dbReference>
<evidence type="ECO:0000313" key="6">
    <source>
        <dbReference type="EMBL" id="BBO81654.1"/>
    </source>
</evidence>
<accession>A0A5K7ZJU6</accession>
<name>A0A5K7ZJU6_9BACT</name>
<dbReference type="Pfam" id="PF13525">
    <property type="entry name" value="YfiO"/>
    <property type="match status" value="1"/>
</dbReference>
<dbReference type="RefSeq" id="WP_155322305.1">
    <property type="nucleotide sequence ID" value="NZ_AP021876.1"/>
</dbReference>
<dbReference type="InterPro" id="IPR034706">
    <property type="entry name" value="CpoB"/>
</dbReference>
<dbReference type="AlphaFoldDB" id="A0A5K7ZJU6"/>
<feature type="region of interest" description="Disordered" evidence="3">
    <location>
        <begin position="145"/>
        <end position="179"/>
    </location>
</feature>
<dbReference type="InterPro" id="IPR039565">
    <property type="entry name" value="BamD-like"/>
</dbReference>
<keyword evidence="6" id="KW-0449">Lipoprotein</keyword>
<feature type="chain" id="PRO_5039931972" evidence="4">
    <location>
        <begin position="23"/>
        <end position="300"/>
    </location>
</feature>
<evidence type="ECO:0000256" key="4">
    <source>
        <dbReference type="SAM" id="SignalP"/>
    </source>
</evidence>
<evidence type="ECO:0000256" key="2">
    <source>
        <dbReference type="SAM" id="Coils"/>
    </source>
</evidence>
<gene>
    <name evidence="6" type="ORF">DSCO28_22200</name>
</gene>
<dbReference type="Proteomes" id="UP000425960">
    <property type="component" value="Chromosome"/>
</dbReference>
<protein>
    <submittedName>
        <fullName evidence="6">Lipoprotein</fullName>
    </submittedName>
</protein>
<keyword evidence="1 4" id="KW-0732">Signal</keyword>
<dbReference type="GO" id="GO:0051301">
    <property type="term" value="P:cell division"/>
    <property type="evidence" value="ECO:0007669"/>
    <property type="project" value="InterPro"/>
</dbReference>
<dbReference type="SUPFAM" id="SSF48452">
    <property type="entry name" value="TPR-like"/>
    <property type="match status" value="1"/>
</dbReference>
<dbReference type="PROSITE" id="PS51257">
    <property type="entry name" value="PROKAR_LIPOPROTEIN"/>
    <property type="match status" value="1"/>
</dbReference>
<dbReference type="InterPro" id="IPR011990">
    <property type="entry name" value="TPR-like_helical_dom_sf"/>
</dbReference>
<feature type="signal peptide" evidence="4">
    <location>
        <begin position="1"/>
        <end position="22"/>
    </location>
</feature>
<dbReference type="InterPro" id="IPR014162">
    <property type="entry name" value="CpoB_C"/>
</dbReference>
<evidence type="ECO:0000256" key="3">
    <source>
        <dbReference type="SAM" id="MobiDB-lite"/>
    </source>
</evidence>
<feature type="domain" description="Outer membrane lipoprotein BamD-like" evidence="5">
    <location>
        <begin position="178"/>
        <end position="262"/>
    </location>
</feature>
<dbReference type="Gene3D" id="1.25.40.10">
    <property type="entry name" value="Tetratricopeptide repeat domain"/>
    <property type="match status" value="1"/>
</dbReference>
<evidence type="ECO:0000313" key="7">
    <source>
        <dbReference type="Proteomes" id="UP000425960"/>
    </source>
</evidence>
<keyword evidence="2" id="KW-0175">Coiled coil</keyword>
<dbReference type="KEGG" id="dov:DSCO28_22200"/>
<sequence>MQTNKWWIGLVAAALLCSCALQEDVYTLDHRVAALERHSLELENRNRALQKQAEALLASKVETSSLDQNREDDAMALRSQYAELAAQLQAYQDQRQLLSGRLDEMEYLLKQKLQGVESHQSSGQSRLDRMAADLAEMQKRLTILEQSSKKKAGQTPRPAPAATPVNKPVEPAGGGESQTDTALYATAKKAFDEGNMDAARNGFEKLIADFPKSTNADNAQFWIAESYYHEKWYEKAILEYQKVIENYPSGNKLPAALLKQALAFSNIGETNNARLILKELIAKHPGTSEAAAAKQKLESM</sequence>
<reference evidence="6 7" key="1">
    <citation type="submission" date="2019-11" db="EMBL/GenBank/DDBJ databases">
        <title>Comparative genomics of hydrocarbon-degrading Desulfosarcina strains.</title>
        <authorList>
            <person name="Watanabe M."/>
            <person name="Kojima H."/>
            <person name="Fukui M."/>
        </authorList>
    </citation>
    <scope>NUCLEOTIDE SEQUENCE [LARGE SCALE GENOMIC DNA]</scope>
    <source>
        <strain evidence="6 7">28bB2T</strain>
    </source>
</reference>
<organism evidence="6 7">
    <name type="scientific">Desulfosarcina ovata subsp. sediminis</name>
    <dbReference type="NCBI Taxonomy" id="885957"/>
    <lineage>
        <taxon>Bacteria</taxon>
        <taxon>Pseudomonadati</taxon>
        <taxon>Thermodesulfobacteriota</taxon>
        <taxon>Desulfobacteria</taxon>
        <taxon>Desulfobacterales</taxon>
        <taxon>Desulfosarcinaceae</taxon>
        <taxon>Desulfosarcina</taxon>
    </lineage>
</organism>
<feature type="coiled-coil region" evidence="2">
    <location>
        <begin position="32"/>
        <end position="101"/>
    </location>
</feature>
<evidence type="ECO:0000259" key="5">
    <source>
        <dbReference type="Pfam" id="PF13525"/>
    </source>
</evidence>
<dbReference type="NCBIfam" id="TIGR02795">
    <property type="entry name" value="tol_pal_ybgF"/>
    <property type="match status" value="1"/>
</dbReference>
<evidence type="ECO:0000256" key="1">
    <source>
        <dbReference type="ARBA" id="ARBA00022729"/>
    </source>
</evidence>
<proteinExistence type="inferred from homology"/>
<dbReference type="HAMAP" id="MF_02066">
    <property type="entry name" value="CpoB"/>
    <property type="match status" value="1"/>
</dbReference>